<evidence type="ECO:0000313" key="3">
    <source>
        <dbReference type="Proteomes" id="UP001206895"/>
    </source>
</evidence>
<proteinExistence type="predicted"/>
<organism evidence="2 3">
    <name type="scientific">Williamsia maris</name>
    <dbReference type="NCBI Taxonomy" id="72806"/>
    <lineage>
        <taxon>Bacteria</taxon>
        <taxon>Bacillati</taxon>
        <taxon>Actinomycetota</taxon>
        <taxon>Actinomycetes</taxon>
        <taxon>Mycobacteriales</taxon>
        <taxon>Nocardiaceae</taxon>
        <taxon>Williamsia</taxon>
    </lineage>
</organism>
<gene>
    <name evidence="2" type="ORF">LX13_001809</name>
</gene>
<dbReference type="Proteomes" id="UP001206895">
    <property type="component" value="Unassembled WGS sequence"/>
</dbReference>
<evidence type="ECO:0000313" key="2">
    <source>
        <dbReference type="EMBL" id="MCP2175990.1"/>
    </source>
</evidence>
<keyword evidence="3" id="KW-1185">Reference proteome</keyword>
<protein>
    <submittedName>
        <fullName evidence="2">Uncharacterized protein</fullName>
    </submittedName>
</protein>
<sequence length="333" mass="35871">MIRGHKWHPFYSSNGAGSTRTQSSSSLMRTLPSLRWSASLSKLLTTTGSSLPNGARRRAPSSHLVQTPPSDRASVRSATWSSREVHGGYATAMIAPAAEVSAAPKQWIPQHAADLLRHDCGGECWRGWAGPGDTVLPHGALGAVGVALRSWSVDRRSGWSRRPATRAPGPWLRFCGVPVRCGTGLLNRVLTEGPVDAVGDNEAVEVSVALVADRRASSRIVTIAAPARDAAEGFAAWPGPSPTATSTGTATVPSPSTLRRRASSWRRASTFPPSRRSRCSSWWRSHRRQGGPVDPGGADSCFTHIYTGRTEWKRITDEAKHATRPPWQSAHTR</sequence>
<reference evidence="2 3" key="1">
    <citation type="submission" date="2022-06" db="EMBL/GenBank/DDBJ databases">
        <title>Genomic Encyclopedia of Archaeal and Bacterial Type Strains, Phase II (KMG-II): from individual species to whole genera.</title>
        <authorList>
            <person name="Goeker M."/>
        </authorList>
    </citation>
    <scope>NUCLEOTIDE SEQUENCE [LARGE SCALE GENOMIC DNA]</scope>
    <source>
        <strain evidence="2 3">DSM 44693</strain>
    </source>
</reference>
<accession>A0ABT1HCK5</accession>
<evidence type="ECO:0000256" key="1">
    <source>
        <dbReference type="SAM" id="MobiDB-lite"/>
    </source>
</evidence>
<dbReference type="EMBL" id="JAMTCJ010000002">
    <property type="protein sequence ID" value="MCP2175990.1"/>
    <property type="molecule type" value="Genomic_DNA"/>
</dbReference>
<name>A0ABT1HCK5_9NOCA</name>
<feature type="region of interest" description="Disordered" evidence="1">
    <location>
        <begin position="47"/>
        <end position="74"/>
    </location>
</feature>
<comment type="caution">
    <text evidence="2">The sequence shown here is derived from an EMBL/GenBank/DDBJ whole genome shotgun (WGS) entry which is preliminary data.</text>
</comment>